<organism evidence="7 8">
    <name type="scientific">Necator americanus</name>
    <name type="common">Human hookworm</name>
    <dbReference type="NCBI Taxonomy" id="51031"/>
    <lineage>
        <taxon>Eukaryota</taxon>
        <taxon>Metazoa</taxon>
        <taxon>Ecdysozoa</taxon>
        <taxon>Nematoda</taxon>
        <taxon>Chromadorea</taxon>
        <taxon>Rhabditida</taxon>
        <taxon>Rhabditina</taxon>
        <taxon>Rhabditomorpha</taxon>
        <taxon>Strongyloidea</taxon>
        <taxon>Ancylostomatidae</taxon>
        <taxon>Bunostominae</taxon>
        <taxon>Necator</taxon>
    </lineage>
</organism>
<reference evidence="7 8" key="1">
    <citation type="submission" date="2023-08" db="EMBL/GenBank/DDBJ databases">
        <title>A Necator americanus chromosomal reference genome.</title>
        <authorList>
            <person name="Ilik V."/>
            <person name="Petrzelkova K.J."/>
            <person name="Pardy F."/>
            <person name="Fuh T."/>
            <person name="Niatou-Singa F.S."/>
            <person name="Gouil Q."/>
            <person name="Baker L."/>
            <person name="Ritchie M.E."/>
            <person name="Jex A.R."/>
            <person name="Gazzola D."/>
            <person name="Li H."/>
            <person name="Toshio Fujiwara R."/>
            <person name="Zhan B."/>
            <person name="Aroian R.V."/>
            <person name="Pafco B."/>
            <person name="Schwarz E.M."/>
        </authorList>
    </citation>
    <scope>NUCLEOTIDE SEQUENCE [LARGE SCALE GENOMIC DNA]</scope>
    <source>
        <strain evidence="7 8">Aroian</strain>
        <tissue evidence="7">Whole animal</tissue>
    </source>
</reference>
<accession>A0ABR1D9V1</accession>
<feature type="transmembrane region" description="Helical" evidence="5">
    <location>
        <begin position="136"/>
        <end position="157"/>
    </location>
</feature>
<evidence type="ECO:0000313" key="7">
    <source>
        <dbReference type="EMBL" id="KAK6746783.1"/>
    </source>
</evidence>
<keyword evidence="8" id="KW-1185">Reference proteome</keyword>
<evidence type="ECO:0000256" key="2">
    <source>
        <dbReference type="ARBA" id="ARBA00022692"/>
    </source>
</evidence>
<dbReference type="InterPro" id="IPR019430">
    <property type="entry name" value="7TM_GPCR_serpentine_rcpt_Srx"/>
</dbReference>
<feature type="transmembrane region" description="Helical" evidence="5">
    <location>
        <begin position="60"/>
        <end position="85"/>
    </location>
</feature>
<evidence type="ECO:0000256" key="4">
    <source>
        <dbReference type="ARBA" id="ARBA00023136"/>
    </source>
</evidence>
<name>A0ABR1D9V1_NECAM</name>
<evidence type="ECO:0000256" key="5">
    <source>
        <dbReference type="SAM" id="Phobius"/>
    </source>
</evidence>
<feature type="domain" description="G-protein coupled receptors family 1 profile" evidence="6">
    <location>
        <begin position="75"/>
        <end position="214"/>
    </location>
</feature>
<keyword evidence="3 5" id="KW-1133">Transmembrane helix</keyword>
<dbReference type="InterPro" id="IPR017452">
    <property type="entry name" value="GPCR_Rhodpsn_7TM"/>
</dbReference>
<keyword evidence="2 5" id="KW-0812">Transmembrane</keyword>
<feature type="transmembrane region" description="Helical" evidence="5">
    <location>
        <begin position="97"/>
        <end position="116"/>
    </location>
</feature>
<comment type="caution">
    <text evidence="7">The sequence shown here is derived from an EMBL/GenBank/DDBJ whole genome shotgun (WGS) entry which is preliminary data.</text>
</comment>
<sequence>MAPVSLTFPDSAPGFLRIRKTLSYCEALQAGYGSKITSTSPTKLEDILDMVGEEAKRLEMMLGSALSVDFIGLVPLLFVVVQIFYYRRNFTPFRYLILSKLIADGLELLIVMMILVPSELIIGEWVPQRYRPAIGYFAIGLQYSSILTSVGMTANRLLAVLYPLKYNTWFTKSTTVTMVIISWLLGFIVRVDYVYSDCHFVFDRQSKQFIYIACNRILPFIGNAILALLTTTLDIFSLSRVKHITERDADIPNRSKREKPWFLQHHQDISSDGSRVCYIVVIFAESSTKCQHDVILVPKLAAAHRLRLRSDKCKQMRVSSIPRTEVRVNGQPIEIVVEFCHHVEEERQEDI</sequence>
<dbReference type="SUPFAM" id="SSF81321">
    <property type="entry name" value="Family A G protein-coupled receptor-like"/>
    <property type="match status" value="1"/>
</dbReference>
<dbReference type="PANTHER" id="PTHR23017">
    <property type="entry name" value="SERPENTINE RECEPTOR, CLASS X"/>
    <property type="match status" value="1"/>
</dbReference>
<evidence type="ECO:0000313" key="8">
    <source>
        <dbReference type="Proteomes" id="UP001303046"/>
    </source>
</evidence>
<dbReference type="PANTHER" id="PTHR23017:SF3">
    <property type="entry name" value="G-PROTEIN COUPLED RECEPTORS FAMILY 1 PROFILE DOMAIN-CONTAINING PROTEIN"/>
    <property type="match status" value="1"/>
</dbReference>
<gene>
    <name evidence="7" type="primary">Necator_chrIV.g13485</name>
    <name evidence="7" type="ORF">RB195_000194</name>
</gene>
<dbReference type="CDD" id="cd00637">
    <property type="entry name" value="7tm_classA_rhodopsin-like"/>
    <property type="match status" value="1"/>
</dbReference>
<comment type="subcellular location">
    <subcellularLocation>
        <location evidence="1">Membrane</location>
    </subcellularLocation>
</comment>
<dbReference type="PROSITE" id="PS50262">
    <property type="entry name" value="G_PROTEIN_RECEP_F1_2"/>
    <property type="match status" value="1"/>
</dbReference>
<dbReference type="Proteomes" id="UP001303046">
    <property type="component" value="Unassembled WGS sequence"/>
</dbReference>
<feature type="transmembrane region" description="Helical" evidence="5">
    <location>
        <begin position="209"/>
        <end position="233"/>
    </location>
</feature>
<dbReference type="Gene3D" id="1.20.1070.10">
    <property type="entry name" value="Rhodopsin 7-helix transmembrane proteins"/>
    <property type="match status" value="1"/>
</dbReference>
<dbReference type="EMBL" id="JAVFWL010000004">
    <property type="protein sequence ID" value="KAK6746783.1"/>
    <property type="molecule type" value="Genomic_DNA"/>
</dbReference>
<evidence type="ECO:0000256" key="1">
    <source>
        <dbReference type="ARBA" id="ARBA00004370"/>
    </source>
</evidence>
<proteinExistence type="predicted"/>
<dbReference type="Pfam" id="PF10328">
    <property type="entry name" value="7TM_GPCR_Srx"/>
    <property type="match status" value="1"/>
</dbReference>
<protein>
    <recommendedName>
        <fullName evidence="6">G-protein coupled receptors family 1 profile domain-containing protein</fullName>
    </recommendedName>
</protein>
<keyword evidence="4 5" id="KW-0472">Membrane</keyword>
<evidence type="ECO:0000256" key="3">
    <source>
        <dbReference type="ARBA" id="ARBA00022989"/>
    </source>
</evidence>
<feature type="transmembrane region" description="Helical" evidence="5">
    <location>
        <begin position="169"/>
        <end position="189"/>
    </location>
</feature>
<evidence type="ECO:0000259" key="6">
    <source>
        <dbReference type="PROSITE" id="PS50262"/>
    </source>
</evidence>